<sequence>MPQESTCLASFELLYGRTIRGATHVLRELWTKEIEGPIVKSSYECIVNLAKRLDYTLQMACEKLQRSRHARALVLTEMRGKEALCRRQLILLPAESKKKKGPFQVLANGGANGSRINVNNIRLRIYFSEGFSHFKKMKSIRP</sequence>
<evidence type="ECO:0000313" key="2">
    <source>
        <dbReference type="Proteomes" id="UP000735302"/>
    </source>
</evidence>
<protein>
    <submittedName>
        <fullName evidence="1">Zinc finger protein</fullName>
    </submittedName>
</protein>
<dbReference type="EMBL" id="BLXT01001916">
    <property type="protein sequence ID" value="GFN89095.1"/>
    <property type="molecule type" value="Genomic_DNA"/>
</dbReference>
<gene>
    <name evidence="1" type="ORF">PoB_001560100</name>
</gene>
<evidence type="ECO:0000313" key="1">
    <source>
        <dbReference type="EMBL" id="GFN89095.1"/>
    </source>
</evidence>
<comment type="caution">
    <text evidence="1">The sequence shown here is derived from an EMBL/GenBank/DDBJ whole genome shotgun (WGS) entry which is preliminary data.</text>
</comment>
<dbReference type="Proteomes" id="UP000735302">
    <property type="component" value="Unassembled WGS sequence"/>
</dbReference>
<dbReference type="AlphaFoldDB" id="A0AAV3Z3E1"/>
<keyword evidence="2" id="KW-1185">Reference proteome</keyword>
<accession>A0AAV3Z3E1</accession>
<reference evidence="1 2" key="1">
    <citation type="journal article" date="2021" name="Elife">
        <title>Chloroplast acquisition without the gene transfer in kleptoplastic sea slugs, Plakobranchus ocellatus.</title>
        <authorList>
            <person name="Maeda T."/>
            <person name="Takahashi S."/>
            <person name="Yoshida T."/>
            <person name="Shimamura S."/>
            <person name="Takaki Y."/>
            <person name="Nagai Y."/>
            <person name="Toyoda A."/>
            <person name="Suzuki Y."/>
            <person name="Arimoto A."/>
            <person name="Ishii H."/>
            <person name="Satoh N."/>
            <person name="Nishiyama T."/>
            <person name="Hasebe M."/>
            <person name="Maruyama T."/>
            <person name="Minagawa J."/>
            <person name="Obokata J."/>
            <person name="Shigenobu S."/>
        </authorList>
    </citation>
    <scope>NUCLEOTIDE SEQUENCE [LARGE SCALE GENOMIC DNA]</scope>
</reference>
<proteinExistence type="predicted"/>
<name>A0AAV3Z3E1_9GAST</name>
<organism evidence="1 2">
    <name type="scientific">Plakobranchus ocellatus</name>
    <dbReference type="NCBI Taxonomy" id="259542"/>
    <lineage>
        <taxon>Eukaryota</taxon>
        <taxon>Metazoa</taxon>
        <taxon>Spiralia</taxon>
        <taxon>Lophotrochozoa</taxon>
        <taxon>Mollusca</taxon>
        <taxon>Gastropoda</taxon>
        <taxon>Heterobranchia</taxon>
        <taxon>Euthyneura</taxon>
        <taxon>Panpulmonata</taxon>
        <taxon>Sacoglossa</taxon>
        <taxon>Placobranchoidea</taxon>
        <taxon>Plakobranchidae</taxon>
        <taxon>Plakobranchus</taxon>
    </lineage>
</organism>